<keyword evidence="1" id="KW-0732">Signal</keyword>
<name>A0A1Y5S7U5_9PROT</name>
<dbReference type="Proteomes" id="UP000193200">
    <property type="component" value="Unassembled WGS sequence"/>
</dbReference>
<feature type="signal peptide" evidence="1">
    <location>
        <begin position="1"/>
        <end position="28"/>
    </location>
</feature>
<dbReference type="EMBL" id="FWFR01000001">
    <property type="protein sequence ID" value="SLN34117.1"/>
    <property type="molecule type" value="Genomic_DNA"/>
</dbReference>
<evidence type="ECO:0000256" key="1">
    <source>
        <dbReference type="SAM" id="SignalP"/>
    </source>
</evidence>
<evidence type="ECO:0000313" key="2">
    <source>
        <dbReference type="EMBL" id="SLN34117.1"/>
    </source>
</evidence>
<dbReference type="OrthoDB" id="3669864at2"/>
<sequence length="402" mass="41895">MRQAGRNGTTWRRRGLALALAASVAVIALRGGDAAASDVALSDNRGVRNYLATVERLAGDARRYDAPLGDGRAELAIDGRDSAFSFANDGDRDDGLAGAGLGLYGLYQMLGGEPVDATLYFRREGERYYVGLDRVGGRWFDSFEDAQGYMLKLLIGRSGQVPPAVRDAVAATASNSFAALLGAASTAIVASRRFLARGATTTMLLSGAEIGADGRTPTVLAPPGVEVLSVRLLGEGRIAVDVRIGDGAPEGPITLRVFPADHSFTAAAEYEVHVVGSGRPPVEKAADPETETPASARSIAIGEPVRGEIAGAGQSGLYAVVVEQTGRLSLTTEGATDVTLSLVSEGGEVLARDDDGGAWYNAALTSEPLQPGIYYVRVEHCCAGTGAFELKSSFRLEEAATN</sequence>
<protein>
    <recommendedName>
        <fullName evidence="4">Bacterial pre-peptidase C-terminal domain protein</fullName>
    </recommendedName>
</protein>
<gene>
    <name evidence="2" type="ORF">OCH7691_01330</name>
</gene>
<dbReference type="AlphaFoldDB" id="A0A1Y5S7U5"/>
<feature type="chain" id="PRO_5010989470" description="Bacterial pre-peptidase C-terminal domain protein" evidence="1">
    <location>
        <begin position="29"/>
        <end position="402"/>
    </location>
</feature>
<proteinExistence type="predicted"/>
<accession>A0A1Y5S7U5</accession>
<dbReference type="Gene3D" id="2.60.120.380">
    <property type="match status" value="1"/>
</dbReference>
<dbReference type="InParanoid" id="A0A1Y5S7U5"/>
<evidence type="ECO:0008006" key="4">
    <source>
        <dbReference type="Google" id="ProtNLM"/>
    </source>
</evidence>
<organism evidence="2 3">
    <name type="scientific">Oceanibacterium hippocampi</name>
    <dbReference type="NCBI Taxonomy" id="745714"/>
    <lineage>
        <taxon>Bacteria</taxon>
        <taxon>Pseudomonadati</taxon>
        <taxon>Pseudomonadota</taxon>
        <taxon>Alphaproteobacteria</taxon>
        <taxon>Sneathiellales</taxon>
        <taxon>Sneathiellaceae</taxon>
        <taxon>Oceanibacterium</taxon>
    </lineage>
</organism>
<evidence type="ECO:0000313" key="3">
    <source>
        <dbReference type="Proteomes" id="UP000193200"/>
    </source>
</evidence>
<dbReference type="RefSeq" id="WP_085882558.1">
    <property type="nucleotide sequence ID" value="NZ_FWFR01000001.1"/>
</dbReference>
<reference evidence="2 3" key="1">
    <citation type="submission" date="2017-03" db="EMBL/GenBank/DDBJ databases">
        <authorList>
            <person name="Afonso C.L."/>
            <person name="Miller P.J."/>
            <person name="Scott M.A."/>
            <person name="Spackman E."/>
            <person name="Goraichik I."/>
            <person name="Dimitrov K.M."/>
            <person name="Suarez D.L."/>
            <person name="Swayne D.E."/>
        </authorList>
    </citation>
    <scope>NUCLEOTIDE SEQUENCE [LARGE SCALE GENOMIC DNA]</scope>
    <source>
        <strain evidence="2 3">CECT 7691</strain>
    </source>
</reference>
<keyword evidence="3" id="KW-1185">Reference proteome</keyword>